<keyword evidence="3" id="KW-1185">Reference proteome</keyword>
<dbReference type="RefSeq" id="WP_133628817.1">
    <property type="nucleotide sequence ID" value="NZ_SOAZ01000021.1"/>
</dbReference>
<accession>A0A4R7K9Z4</accession>
<dbReference type="Gene3D" id="3.90.1200.10">
    <property type="match status" value="1"/>
</dbReference>
<dbReference type="GO" id="GO:0042601">
    <property type="term" value="C:endospore-forming forespore"/>
    <property type="evidence" value="ECO:0007669"/>
    <property type="project" value="TreeGrafter"/>
</dbReference>
<comment type="caution">
    <text evidence="2">The sequence shown here is derived from an EMBL/GenBank/DDBJ whole genome shotgun (WGS) entry which is preliminary data.</text>
</comment>
<gene>
    <name evidence="2" type="ORF">EDD71_12113</name>
</gene>
<proteinExistence type="predicted"/>
<feature type="domain" description="Aminoglycoside phosphotransferase" evidence="1">
    <location>
        <begin position="65"/>
        <end position="271"/>
    </location>
</feature>
<sequence length="358" mass="42818">MDYFPLESSKDILSIDEIKEKVLINYNLNVLNIENIKYKDTSKPRAVFKVSTDRGVKCLKKVYYDEPTLLFIYSVIEWLNFKGVISPRFISTKKGLKYVRYKNSLYLLTDWIEGRKCDYDNIEDLKLASENLARIHLYSYMFSPIEGSRIPKSESDFVQSLNKHFLQLLELSNKAFILKDKFSRLFLDNFDYNIEKAQESVYLISLIDFSRDFGDRVSKKAICHLDYVNKNIIITPENKLVVIDFDRTAIDMPLHDLIYYFRRILKRENTSWNFEIFKTAIESYERVRKMSYSEHVALLAALMFPHKFWKVSRDYYRNRKECNRDAFITILKKISAQQEKHDLFCNQFKIYIEEKFKE</sequence>
<organism evidence="2 3">
    <name type="scientific">Fonticella tunisiensis</name>
    <dbReference type="NCBI Taxonomy" id="1096341"/>
    <lineage>
        <taxon>Bacteria</taxon>
        <taxon>Bacillati</taxon>
        <taxon>Bacillota</taxon>
        <taxon>Clostridia</taxon>
        <taxon>Eubacteriales</taxon>
        <taxon>Clostridiaceae</taxon>
        <taxon>Fonticella</taxon>
    </lineage>
</organism>
<keyword evidence="2" id="KW-0946">Virion</keyword>
<dbReference type="Proteomes" id="UP000295325">
    <property type="component" value="Unassembled WGS sequence"/>
</dbReference>
<evidence type="ECO:0000313" key="3">
    <source>
        <dbReference type="Proteomes" id="UP000295325"/>
    </source>
</evidence>
<name>A0A4R7K9Z4_9CLOT</name>
<dbReference type="AlphaFoldDB" id="A0A4R7K9Z4"/>
<dbReference type="InterPro" id="IPR002575">
    <property type="entry name" value="Aminoglycoside_PTrfase"/>
</dbReference>
<dbReference type="EMBL" id="SOAZ01000021">
    <property type="protein sequence ID" value="TDT51087.1"/>
    <property type="molecule type" value="Genomic_DNA"/>
</dbReference>
<protein>
    <submittedName>
        <fullName evidence="2">CotS family spore coat protein</fullName>
    </submittedName>
</protein>
<keyword evidence="2" id="KW-0167">Capsid protein</keyword>
<reference evidence="2 3" key="1">
    <citation type="submission" date="2019-03" db="EMBL/GenBank/DDBJ databases">
        <title>Genomic Encyclopedia of Type Strains, Phase IV (KMG-IV): sequencing the most valuable type-strain genomes for metagenomic binning, comparative biology and taxonomic classification.</title>
        <authorList>
            <person name="Goeker M."/>
        </authorList>
    </citation>
    <scope>NUCLEOTIDE SEQUENCE [LARGE SCALE GENOMIC DNA]</scope>
    <source>
        <strain evidence="2 3">DSM 24455</strain>
    </source>
</reference>
<dbReference type="Gene3D" id="3.30.200.20">
    <property type="entry name" value="Phosphorylase Kinase, domain 1"/>
    <property type="match status" value="1"/>
</dbReference>
<dbReference type="OrthoDB" id="9771902at2"/>
<evidence type="ECO:0000259" key="1">
    <source>
        <dbReference type="Pfam" id="PF01636"/>
    </source>
</evidence>
<dbReference type="InterPro" id="IPR014255">
    <property type="entry name" value="Spore_coat_CotS"/>
</dbReference>
<dbReference type="SUPFAM" id="SSF56112">
    <property type="entry name" value="Protein kinase-like (PK-like)"/>
    <property type="match status" value="1"/>
</dbReference>
<dbReference type="InterPro" id="IPR011009">
    <property type="entry name" value="Kinase-like_dom_sf"/>
</dbReference>
<dbReference type="PANTHER" id="PTHR39179">
    <property type="entry name" value="SPORE COAT PROTEIN I"/>
    <property type="match status" value="1"/>
</dbReference>
<dbReference type="NCBIfam" id="TIGR02906">
    <property type="entry name" value="spore_CotS"/>
    <property type="match status" value="1"/>
</dbReference>
<evidence type="ECO:0000313" key="2">
    <source>
        <dbReference type="EMBL" id="TDT51087.1"/>
    </source>
</evidence>
<dbReference type="InterPro" id="IPR047175">
    <property type="entry name" value="CotS-like"/>
</dbReference>
<dbReference type="Pfam" id="PF01636">
    <property type="entry name" value="APH"/>
    <property type="match status" value="1"/>
</dbReference>
<dbReference type="PANTHER" id="PTHR39179:SF1">
    <property type="entry name" value="SPORE COAT PROTEIN I"/>
    <property type="match status" value="1"/>
</dbReference>